<proteinExistence type="predicted"/>
<comment type="caution">
    <text evidence="2">The sequence shown here is derived from an EMBL/GenBank/DDBJ whole genome shotgun (WGS) entry which is preliminary data.</text>
</comment>
<name>A0ABW4ZY43_9BACL</name>
<feature type="domain" description="Pyridoxamine 5'-phosphate oxidase N-terminal" evidence="1">
    <location>
        <begin position="32"/>
        <end position="152"/>
    </location>
</feature>
<dbReference type="InterPro" id="IPR024029">
    <property type="entry name" value="Pyridox_Oxase_FMN-dep"/>
</dbReference>
<reference evidence="3" key="1">
    <citation type="journal article" date="2019" name="Int. J. Syst. Evol. Microbiol.">
        <title>The Global Catalogue of Microorganisms (GCM) 10K type strain sequencing project: providing services to taxonomists for standard genome sequencing and annotation.</title>
        <authorList>
            <consortium name="The Broad Institute Genomics Platform"/>
            <consortium name="The Broad Institute Genome Sequencing Center for Infectious Disease"/>
            <person name="Wu L."/>
            <person name="Ma J."/>
        </authorList>
    </citation>
    <scope>NUCLEOTIDE SEQUENCE [LARGE SCALE GENOMIC DNA]</scope>
    <source>
        <strain evidence="3">CGMCC 1.13574</strain>
    </source>
</reference>
<evidence type="ECO:0000313" key="2">
    <source>
        <dbReference type="EMBL" id="MFD2170386.1"/>
    </source>
</evidence>
<organism evidence="2 3">
    <name type="scientific">Tumebacillus lipolyticus</name>
    <dbReference type="NCBI Taxonomy" id="1280370"/>
    <lineage>
        <taxon>Bacteria</taxon>
        <taxon>Bacillati</taxon>
        <taxon>Bacillota</taxon>
        <taxon>Bacilli</taxon>
        <taxon>Bacillales</taxon>
        <taxon>Alicyclobacillaceae</taxon>
        <taxon>Tumebacillus</taxon>
    </lineage>
</organism>
<dbReference type="Gene3D" id="2.30.110.10">
    <property type="entry name" value="Electron Transport, Fmn-binding Protein, Chain A"/>
    <property type="match status" value="1"/>
</dbReference>
<evidence type="ECO:0000313" key="3">
    <source>
        <dbReference type="Proteomes" id="UP001597343"/>
    </source>
</evidence>
<dbReference type="EMBL" id="JBHUIO010000005">
    <property type="protein sequence ID" value="MFD2170386.1"/>
    <property type="molecule type" value="Genomic_DNA"/>
</dbReference>
<dbReference type="PANTHER" id="PTHR42815:SF2">
    <property type="entry name" value="FAD-BINDING, PUTATIVE (AFU_ORTHOLOGUE AFUA_6G07600)-RELATED"/>
    <property type="match status" value="1"/>
</dbReference>
<evidence type="ECO:0000259" key="1">
    <source>
        <dbReference type="Pfam" id="PF01243"/>
    </source>
</evidence>
<dbReference type="RefSeq" id="WP_386046292.1">
    <property type="nucleotide sequence ID" value="NZ_JBHUIO010000005.1"/>
</dbReference>
<protein>
    <submittedName>
        <fullName evidence="2">Pyridoxamine 5'-phosphate oxidase family protein</fullName>
    </submittedName>
</protein>
<dbReference type="PANTHER" id="PTHR42815">
    <property type="entry name" value="FAD-BINDING, PUTATIVE (AFU_ORTHOLOGUE AFUA_6G07600)-RELATED"/>
    <property type="match status" value="1"/>
</dbReference>
<dbReference type="SUPFAM" id="SSF50475">
    <property type="entry name" value="FMN-binding split barrel"/>
    <property type="match status" value="1"/>
</dbReference>
<dbReference type="NCBIfam" id="TIGR04025">
    <property type="entry name" value="PPOX_FMN_DR2398"/>
    <property type="match status" value="1"/>
</dbReference>
<dbReference type="InterPro" id="IPR011576">
    <property type="entry name" value="Pyridox_Oxase_N"/>
</dbReference>
<accession>A0ABW4ZY43</accession>
<dbReference type="Proteomes" id="UP001597343">
    <property type="component" value="Unassembled WGS sequence"/>
</dbReference>
<dbReference type="Pfam" id="PF01243">
    <property type="entry name" value="PNPOx_N"/>
    <property type="match status" value="1"/>
</dbReference>
<sequence length="208" mass="23310">MNFPNIIADEQELRDLIGHPGLLVQNKTIDHLDQHCRDFLAMSPLLLLSTADETGACDVSPRGDQPGFVKVLDEKRLLIPERPGNRRADTLLNLLANPQVGMLFLIPGLEETLRINGRACIVRDQELLEQMAAHEKVPLLAIGVEVEECFMHCAKAFKRSKLWQPDAWPAPSTLPSPARIIADHVKLPDIGEAEVKKSLHESYTQRLY</sequence>
<keyword evidence="3" id="KW-1185">Reference proteome</keyword>
<gene>
    <name evidence="2" type="ORF">ACFSOY_10275</name>
</gene>
<dbReference type="InterPro" id="IPR012349">
    <property type="entry name" value="Split_barrel_FMN-bd"/>
</dbReference>